<dbReference type="Pfam" id="PF03772">
    <property type="entry name" value="Competence"/>
    <property type="match status" value="1"/>
</dbReference>
<dbReference type="InterPro" id="IPR001279">
    <property type="entry name" value="Metallo-B-lactamas"/>
</dbReference>
<evidence type="ECO:0000256" key="5">
    <source>
        <dbReference type="ARBA" id="ARBA00023136"/>
    </source>
</evidence>
<evidence type="ECO:0000256" key="4">
    <source>
        <dbReference type="ARBA" id="ARBA00022989"/>
    </source>
</evidence>
<accession>A0A1G9V936</accession>
<feature type="transmembrane region" description="Helical" evidence="10">
    <location>
        <begin position="364"/>
        <end position="381"/>
    </location>
</feature>
<dbReference type="InterPro" id="IPR025405">
    <property type="entry name" value="DUF4131"/>
</dbReference>
<feature type="transmembrane region" description="Helical" evidence="10">
    <location>
        <begin position="552"/>
        <end position="574"/>
    </location>
</feature>
<dbReference type="OrthoDB" id="9761531at2"/>
<organism evidence="13 15">
    <name type="scientific">Paenibacillus jilunlii</name>
    <dbReference type="NCBI Taxonomy" id="682956"/>
    <lineage>
        <taxon>Bacteria</taxon>
        <taxon>Bacillati</taxon>
        <taxon>Bacillota</taxon>
        <taxon>Bacilli</taxon>
        <taxon>Bacillales</taxon>
        <taxon>Paenibacillaceae</taxon>
        <taxon>Paenibacillus</taxon>
    </lineage>
</organism>
<gene>
    <name evidence="12" type="ORF">AML91_09025</name>
    <name evidence="13" type="ORF">SAMN05216191_11684</name>
</gene>
<dbReference type="RefSeq" id="WP_062522083.1">
    <property type="nucleotide sequence ID" value="NZ_CP048429.1"/>
</dbReference>
<dbReference type="CDD" id="cd07731">
    <property type="entry name" value="ComA-like_MBL-fold"/>
    <property type="match status" value="1"/>
</dbReference>
<dbReference type="Pfam" id="PF13567">
    <property type="entry name" value="DUF4131"/>
    <property type="match status" value="1"/>
</dbReference>
<dbReference type="PANTHER" id="PTHR30619:SF1">
    <property type="entry name" value="RECOMBINATION PROTEIN 2"/>
    <property type="match status" value="1"/>
</dbReference>
<dbReference type="InterPro" id="IPR004477">
    <property type="entry name" value="ComEC_N"/>
</dbReference>
<name>A0A1G9V936_9BACL</name>
<dbReference type="PANTHER" id="PTHR30619">
    <property type="entry name" value="DNA INTERNALIZATION/COMPETENCE PROTEIN COMEC/REC2"/>
    <property type="match status" value="1"/>
</dbReference>
<dbReference type="InterPro" id="IPR035681">
    <property type="entry name" value="ComA-like_MBL"/>
</dbReference>
<keyword evidence="4 10" id="KW-1133">Transmembrane helix</keyword>
<evidence type="ECO:0000259" key="11">
    <source>
        <dbReference type="SMART" id="SM00849"/>
    </source>
</evidence>
<evidence type="ECO:0000313" key="13">
    <source>
        <dbReference type="EMBL" id="SDM68603.1"/>
    </source>
</evidence>
<feature type="transmembrane region" description="Helical" evidence="10">
    <location>
        <begin position="387"/>
        <end position="406"/>
    </location>
</feature>
<comment type="function">
    <text evidence="7">Counteracts the endogenous Pycsar antiviral defense system. Phosphodiesterase that enables metal-dependent hydrolysis of host cyclic nucleotide Pycsar defense signals such as cCMP and cUMP.</text>
</comment>
<feature type="transmembrane region" description="Helical" evidence="10">
    <location>
        <begin position="461"/>
        <end position="484"/>
    </location>
</feature>
<reference evidence="12 14" key="1">
    <citation type="submission" date="2015-08" db="EMBL/GenBank/DDBJ databases">
        <title>Genome of Paenibacillus jilunlii.</title>
        <authorList>
            <person name="Sant'Anna F.H."/>
            <person name="Ambrosini A."/>
            <person name="Souza R."/>
            <person name="Bach E."/>
            <person name="Fernandes G."/>
            <person name="Balsanelli E."/>
            <person name="Baura V.A."/>
            <person name="Pedrosa F.O."/>
            <person name="Souza E.M."/>
            <person name="Passaglia L."/>
        </authorList>
    </citation>
    <scope>NUCLEOTIDE SEQUENCE [LARGE SCALE GENOMIC DNA]</scope>
    <source>
        <strain evidence="12 14">DSM 23019</strain>
    </source>
</reference>
<feature type="transmembrane region" description="Helical" evidence="10">
    <location>
        <begin position="335"/>
        <end position="357"/>
    </location>
</feature>
<dbReference type="Pfam" id="PF00753">
    <property type="entry name" value="Lactamase_B"/>
    <property type="match status" value="1"/>
</dbReference>
<evidence type="ECO:0000256" key="3">
    <source>
        <dbReference type="ARBA" id="ARBA00022692"/>
    </source>
</evidence>
<evidence type="ECO:0000256" key="2">
    <source>
        <dbReference type="ARBA" id="ARBA00022475"/>
    </source>
</evidence>
<evidence type="ECO:0000313" key="15">
    <source>
        <dbReference type="Proteomes" id="UP000182783"/>
    </source>
</evidence>
<dbReference type="SUPFAM" id="SSF56281">
    <property type="entry name" value="Metallo-hydrolase/oxidoreductase"/>
    <property type="match status" value="1"/>
</dbReference>
<dbReference type="InterPro" id="IPR036866">
    <property type="entry name" value="RibonucZ/Hydroxyglut_hydro"/>
</dbReference>
<dbReference type="Proteomes" id="UP000182783">
    <property type="component" value="Unassembled WGS sequence"/>
</dbReference>
<evidence type="ECO:0000256" key="10">
    <source>
        <dbReference type="SAM" id="Phobius"/>
    </source>
</evidence>
<dbReference type="EMBL" id="FNGM01000016">
    <property type="protein sequence ID" value="SDM68603.1"/>
    <property type="molecule type" value="Genomic_DNA"/>
</dbReference>
<feature type="transmembrane region" description="Helical" evidence="10">
    <location>
        <begin position="496"/>
        <end position="517"/>
    </location>
</feature>
<feature type="transmembrane region" description="Helical" evidence="10">
    <location>
        <begin position="427"/>
        <end position="449"/>
    </location>
</feature>
<comment type="subcellular location">
    <subcellularLocation>
        <location evidence="1">Cell membrane</location>
        <topology evidence="1">Multi-pass membrane protein</topology>
    </subcellularLocation>
</comment>
<comment type="catalytic activity">
    <reaction evidence="6">
        <text>3',5'-cyclic CMP + H2O = CMP + H(+)</text>
        <dbReference type="Rhea" id="RHEA:72675"/>
        <dbReference type="ChEBI" id="CHEBI:15377"/>
        <dbReference type="ChEBI" id="CHEBI:15378"/>
        <dbReference type="ChEBI" id="CHEBI:58003"/>
        <dbReference type="ChEBI" id="CHEBI:60377"/>
    </reaction>
    <physiologicalReaction direction="left-to-right" evidence="6">
        <dbReference type="Rhea" id="RHEA:72676"/>
    </physiologicalReaction>
</comment>
<feature type="transmembrane region" description="Helical" evidence="10">
    <location>
        <begin position="636"/>
        <end position="656"/>
    </location>
</feature>
<evidence type="ECO:0000313" key="14">
    <source>
        <dbReference type="Proteomes" id="UP000070252"/>
    </source>
</evidence>
<dbReference type="EMBL" id="LIPY01000104">
    <property type="protein sequence ID" value="KWX76919.1"/>
    <property type="molecule type" value="Genomic_DNA"/>
</dbReference>
<evidence type="ECO:0000256" key="8">
    <source>
        <dbReference type="ARBA" id="ARBA00048505"/>
    </source>
</evidence>
<reference evidence="13 15" key="2">
    <citation type="submission" date="2016-10" db="EMBL/GenBank/DDBJ databases">
        <authorList>
            <person name="de Groot N.N."/>
        </authorList>
    </citation>
    <scope>NUCLEOTIDE SEQUENCE [LARGE SCALE GENOMIC DNA]</scope>
    <source>
        <strain evidence="13 15">CGMCC 1.10239</strain>
    </source>
</reference>
<dbReference type="SMART" id="SM00849">
    <property type="entry name" value="Lactamase_B"/>
    <property type="match status" value="1"/>
</dbReference>
<evidence type="ECO:0000256" key="7">
    <source>
        <dbReference type="ARBA" id="ARBA00034301"/>
    </source>
</evidence>
<sequence>MKKRPLLSFTVCWIIGSAAGCLFSGYKLLLYTAGCLLLLAICAVRGRSGWKISVVLGLSLVAATLYWEWNEGRNVSLLPLAFGQSMAELNETYVTAEGEIVSPVERDGDRVDFTVKLSRMGLGGTGTGSAMPATGAEENKRGSAGKGADSAMPATGTEDNKQGAAGKLGDTRKQGERQRQDAGTQADGPKDQLMELGREEVAGELIAVQITLQVESEIADAGGWKRGDRVAVQGELKQPGEARNFGGFDYRAYLLTQRIHWLLKGEGTASVQAVPPDSWGPSSILRWNDAVRTALGAEMDGLFHEPHAGYMKGLVLGLQDDLDEETFKQFSQLGLTHILAISGMHVAVYVGVILFLLKRFRLTRETALTVTIVLIPVYVLLSGAGPSIVRAGIMSMIALLAARLGMLKDGMNILAAAALMMLLWNPYLLLSVSFQLSFLVTAGLMVYVPLVNPLLCRLPRWLSSTASVTLVAQLVSFPLTLYYFNQFSLLSFAANLLFVPFITFLVLPLGTAALLLGRFWQTAAGVLAHAAELLNDATFSAVGWMNGFSGGVLIWSSPSLLWICSYYGLLYGLLYAMKRRIEARLAPQVMEDETKPLTELDPQDSRGRSVRAAGVWSGAGGNLKPNPLQMPESMRWSGPSVLLCAVGLALLLYRGYHSEQLGGAGAISYLDVGQGDSILITTPGGAHILVDGGGTVSFGHKEAWRVRRSPFEVGAKTLLPVLKQRGIHRLDAIILTHGDQDHAGGLQAVLEGMPVSALLFNGTLAKGGTYSKLMNTALAADVRLYPVQQGQALAPDDMTELMFLWPDPRKAGEAKLPEVEDQNHKSVAFRLKMNGRSFLFTGDMDKAAEDAILLDGKKAGAIKGGPIDVLKVAHHGSKTATGAEWLGFWSPGAAVISAGVNNLYGHPNGDVLRRLADSSTAVYRTDLQGEIQMEVRREGIAVRHKLEPGTRAAE</sequence>
<keyword evidence="5 10" id="KW-0472">Membrane</keyword>
<evidence type="ECO:0000256" key="6">
    <source>
        <dbReference type="ARBA" id="ARBA00034221"/>
    </source>
</evidence>
<dbReference type="AlphaFoldDB" id="A0A1G9V936"/>
<proteinExistence type="predicted"/>
<dbReference type="Proteomes" id="UP000070252">
    <property type="component" value="Unassembled WGS sequence"/>
</dbReference>
<keyword evidence="2" id="KW-1003">Cell membrane</keyword>
<feature type="domain" description="Metallo-beta-lactamase" evidence="11">
    <location>
        <begin position="674"/>
        <end position="900"/>
    </location>
</feature>
<evidence type="ECO:0000313" key="12">
    <source>
        <dbReference type="EMBL" id="KWX76919.1"/>
    </source>
</evidence>
<keyword evidence="3 10" id="KW-0812">Transmembrane</keyword>
<keyword evidence="14" id="KW-1185">Reference proteome</keyword>
<protein>
    <submittedName>
        <fullName evidence="13">Competence protein ComEC</fullName>
    </submittedName>
</protein>
<dbReference type="NCBIfam" id="TIGR00360">
    <property type="entry name" value="ComEC_N-term"/>
    <property type="match status" value="1"/>
</dbReference>
<dbReference type="GO" id="GO:0005886">
    <property type="term" value="C:plasma membrane"/>
    <property type="evidence" value="ECO:0007669"/>
    <property type="project" value="UniProtKB-SubCell"/>
</dbReference>
<evidence type="ECO:0000256" key="9">
    <source>
        <dbReference type="SAM" id="MobiDB-lite"/>
    </source>
</evidence>
<evidence type="ECO:0000256" key="1">
    <source>
        <dbReference type="ARBA" id="ARBA00004651"/>
    </source>
</evidence>
<comment type="catalytic activity">
    <reaction evidence="8">
        <text>3',5'-cyclic UMP + H2O = UMP + H(+)</text>
        <dbReference type="Rhea" id="RHEA:70575"/>
        <dbReference type="ChEBI" id="CHEBI:15377"/>
        <dbReference type="ChEBI" id="CHEBI:15378"/>
        <dbReference type="ChEBI" id="CHEBI:57865"/>
        <dbReference type="ChEBI" id="CHEBI:184387"/>
    </reaction>
    <physiologicalReaction direction="left-to-right" evidence="8">
        <dbReference type="Rhea" id="RHEA:70576"/>
    </physiologicalReaction>
</comment>
<dbReference type="PROSITE" id="PS51257">
    <property type="entry name" value="PROKAR_LIPOPROTEIN"/>
    <property type="match status" value="1"/>
</dbReference>
<feature type="compositionally biased region" description="Basic and acidic residues" evidence="9">
    <location>
        <begin position="169"/>
        <end position="180"/>
    </location>
</feature>
<dbReference type="InterPro" id="IPR052159">
    <property type="entry name" value="Competence_DNA_uptake"/>
</dbReference>
<feature type="region of interest" description="Disordered" evidence="9">
    <location>
        <begin position="124"/>
        <end position="192"/>
    </location>
</feature>
<dbReference type="Gene3D" id="3.60.15.10">
    <property type="entry name" value="Ribonuclease Z/Hydroxyacylglutathione hydrolase-like"/>
    <property type="match status" value="1"/>
</dbReference>